<dbReference type="InterPro" id="IPR027417">
    <property type="entry name" value="P-loop_NTPase"/>
</dbReference>
<accession>A0ABX2J0S0</accession>
<organism evidence="1 2">
    <name type="scientific">Parasulfitobacter algicola</name>
    <dbReference type="NCBI Taxonomy" id="2614809"/>
    <lineage>
        <taxon>Bacteria</taxon>
        <taxon>Pseudomonadati</taxon>
        <taxon>Pseudomonadota</taxon>
        <taxon>Alphaproteobacteria</taxon>
        <taxon>Rhodobacterales</taxon>
        <taxon>Roseobacteraceae</taxon>
        <taxon>Parasulfitobacter</taxon>
    </lineage>
</organism>
<keyword evidence="2" id="KW-1185">Reference proteome</keyword>
<comment type="caution">
    <text evidence="1">The sequence shown here is derived from an EMBL/GenBank/DDBJ whole genome shotgun (WGS) entry which is preliminary data.</text>
</comment>
<dbReference type="RefSeq" id="WP_174139880.1">
    <property type="nucleotide sequence ID" value="NZ_JABUFE010000017.1"/>
</dbReference>
<sequence>MKRVMIVGGPGSGKSTLARKLGDLTGLPVFHMDHIHWHADWVERDPAAKSAMTQDIHRRDKWIFEGGHSRTYAQRVQRADTFIWLDVPVALRLWRVFRRTIVHYGKSRPDLPDGCIERFDTSSLEFWSFILRTRHTARARLSAIYQDPPAHLKTYHLTSLRSVNRFLDDTKAQRR</sequence>
<dbReference type="PANTHER" id="PTHR37816:SF3">
    <property type="entry name" value="MODULATES DNA TOPOLOGY"/>
    <property type="match status" value="1"/>
</dbReference>
<proteinExistence type="predicted"/>
<dbReference type="Proteomes" id="UP000777935">
    <property type="component" value="Unassembled WGS sequence"/>
</dbReference>
<dbReference type="Gene3D" id="3.40.50.300">
    <property type="entry name" value="P-loop containing nucleotide triphosphate hydrolases"/>
    <property type="match status" value="1"/>
</dbReference>
<name>A0ABX2J0S0_9RHOB</name>
<dbReference type="InterPro" id="IPR052922">
    <property type="entry name" value="Cytidylate_Kinase-2"/>
</dbReference>
<gene>
    <name evidence="1" type="ORF">HRQ87_18245</name>
</gene>
<dbReference type="PANTHER" id="PTHR37816">
    <property type="entry name" value="YALI0E33011P"/>
    <property type="match status" value="1"/>
</dbReference>
<evidence type="ECO:0000313" key="1">
    <source>
        <dbReference type="EMBL" id="NSX56728.1"/>
    </source>
</evidence>
<evidence type="ECO:0000313" key="2">
    <source>
        <dbReference type="Proteomes" id="UP000777935"/>
    </source>
</evidence>
<dbReference type="EMBL" id="JABUFE010000017">
    <property type="protein sequence ID" value="NSX56728.1"/>
    <property type="molecule type" value="Genomic_DNA"/>
</dbReference>
<dbReference type="SUPFAM" id="SSF52540">
    <property type="entry name" value="P-loop containing nucleoside triphosphate hydrolases"/>
    <property type="match status" value="1"/>
</dbReference>
<protein>
    <submittedName>
        <fullName evidence="1">DNA topology modulation protein FlaR</fullName>
    </submittedName>
</protein>
<reference evidence="1 2" key="1">
    <citation type="submission" date="2020-06" db="EMBL/GenBank/DDBJ databases">
        <title>Sulfitobacter algicola sp. nov., isolated from green algae.</title>
        <authorList>
            <person name="Wang C."/>
        </authorList>
    </citation>
    <scope>NUCLEOTIDE SEQUENCE [LARGE SCALE GENOMIC DNA]</scope>
    <source>
        <strain evidence="1 2">1151</strain>
    </source>
</reference>